<comment type="caution">
    <text evidence="2">The sequence shown here is derived from an EMBL/GenBank/DDBJ whole genome shotgun (WGS) entry which is preliminary data.</text>
</comment>
<evidence type="ECO:0000256" key="1">
    <source>
        <dbReference type="SAM" id="MobiDB-lite"/>
    </source>
</evidence>
<accession>A0A366HE46</accession>
<proteinExistence type="predicted"/>
<dbReference type="EMBL" id="QNRR01000008">
    <property type="protein sequence ID" value="RBP40340.1"/>
    <property type="molecule type" value="Genomic_DNA"/>
</dbReference>
<evidence type="ECO:0000313" key="2">
    <source>
        <dbReference type="EMBL" id="RBP40340.1"/>
    </source>
</evidence>
<dbReference type="Proteomes" id="UP000253426">
    <property type="component" value="Unassembled WGS sequence"/>
</dbReference>
<evidence type="ECO:0008006" key="4">
    <source>
        <dbReference type="Google" id="ProtNLM"/>
    </source>
</evidence>
<sequence length="405" mass="45255">MQATLAGIEGDQALFLMSGGQTIKFPISKLSPADQDFLKKNTAATPAPAPAPGGSVPATPTGVTPRLPIEKRVWPKEVEVPARSIEIAVVTEKPEDKNCVYQSEAFSFHSEEKLAGSVMKEIARTFEATRTLLQALPWAIDPKPPVDVGRFQARFYASRQSYIADGGPENSGGVYMSRDRTFRIPFQSLGLKLLGKTWAKDDGYSNDTIIHEITHQLMHDYLAFLPTWVIEGTAEYTEMLPYKAGRFRAAAHESGFKEYLQHAEQRGVTLADINVPGHLMMKGRDWQMQAQSGGISQFRLYFASCVMVYYFCHLDGDGKGTRFLKYLDKIAEAREAWNAFFANPLVKVNKETGSYQWPSGKVTPPAFKQDEEYGFEQMQILLDGRTAEQLEAEMKAGFKKIGVKW</sequence>
<evidence type="ECO:0000313" key="3">
    <source>
        <dbReference type="Proteomes" id="UP000253426"/>
    </source>
</evidence>
<keyword evidence="3" id="KW-1185">Reference proteome</keyword>
<dbReference type="Gene3D" id="2.30.30.700">
    <property type="entry name" value="SLA1 homology domain 1"/>
    <property type="match status" value="1"/>
</dbReference>
<dbReference type="AlphaFoldDB" id="A0A366HE46"/>
<reference evidence="2 3" key="1">
    <citation type="submission" date="2018-06" db="EMBL/GenBank/DDBJ databases">
        <title>Genomic Encyclopedia of Type Strains, Phase IV (KMG-IV): sequencing the most valuable type-strain genomes for metagenomic binning, comparative biology and taxonomic classification.</title>
        <authorList>
            <person name="Goeker M."/>
        </authorList>
    </citation>
    <scope>NUCLEOTIDE SEQUENCE [LARGE SCALE GENOMIC DNA]</scope>
    <source>
        <strain evidence="2 3">DSM 25532</strain>
    </source>
</reference>
<organism evidence="2 3">
    <name type="scientific">Roseimicrobium gellanilyticum</name>
    <dbReference type="NCBI Taxonomy" id="748857"/>
    <lineage>
        <taxon>Bacteria</taxon>
        <taxon>Pseudomonadati</taxon>
        <taxon>Verrucomicrobiota</taxon>
        <taxon>Verrucomicrobiia</taxon>
        <taxon>Verrucomicrobiales</taxon>
        <taxon>Verrucomicrobiaceae</taxon>
        <taxon>Roseimicrobium</taxon>
    </lineage>
</organism>
<name>A0A366HE46_9BACT</name>
<protein>
    <recommendedName>
        <fullName evidence="4">SLA1 homology domain-containing protein</fullName>
    </recommendedName>
</protein>
<gene>
    <name evidence="2" type="ORF">DES53_10846</name>
</gene>
<feature type="region of interest" description="Disordered" evidence="1">
    <location>
        <begin position="43"/>
        <end position="64"/>
    </location>
</feature>